<keyword evidence="2" id="KW-1185">Reference proteome</keyword>
<gene>
    <name evidence="1" type="ORF">IDH44_16210</name>
</gene>
<dbReference type="RefSeq" id="WP_190919411.1">
    <property type="nucleotide sequence ID" value="NZ_JACXIZ010000027.1"/>
</dbReference>
<organism evidence="1 2">
    <name type="scientific">Paenibacillus sabuli</name>
    <dbReference type="NCBI Taxonomy" id="2772509"/>
    <lineage>
        <taxon>Bacteria</taxon>
        <taxon>Bacillati</taxon>
        <taxon>Bacillota</taxon>
        <taxon>Bacilli</taxon>
        <taxon>Bacillales</taxon>
        <taxon>Paenibacillaceae</taxon>
        <taxon>Paenibacillus</taxon>
    </lineage>
</organism>
<dbReference type="AlphaFoldDB" id="A0A927BVN2"/>
<accession>A0A927BVN2</accession>
<comment type="caution">
    <text evidence="1">The sequence shown here is derived from an EMBL/GenBank/DDBJ whole genome shotgun (WGS) entry which is preliminary data.</text>
</comment>
<evidence type="ECO:0000313" key="2">
    <source>
        <dbReference type="Proteomes" id="UP000621560"/>
    </source>
</evidence>
<name>A0A927BVN2_9BACL</name>
<protein>
    <submittedName>
        <fullName evidence="1">Uncharacterized protein</fullName>
    </submittedName>
</protein>
<dbReference type="EMBL" id="JACXIZ010000027">
    <property type="protein sequence ID" value="MBD2846741.1"/>
    <property type="molecule type" value="Genomic_DNA"/>
</dbReference>
<evidence type="ECO:0000313" key="1">
    <source>
        <dbReference type="EMBL" id="MBD2846741.1"/>
    </source>
</evidence>
<proteinExistence type="predicted"/>
<reference evidence="1" key="1">
    <citation type="submission" date="2020-09" db="EMBL/GenBank/DDBJ databases">
        <title>A novel bacterium of genus Paenibacillus, isolated from South China Sea.</title>
        <authorList>
            <person name="Huang H."/>
            <person name="Mo K."/>
            <person name="Hu Y."/>
        </authorList>
    </citation>
    <scope>NUCLEOTIDE SEQUENCE</scope>
    <source>
        <strain evidence="1">IB182496</strain>
    </source>
</reference>
<dbReference type="Proteomes" id="UP000621560">
    <property type="component" value="Unassembled WGS sequence"/>
</dbReference>
<sequence length="64" mass="6826">MTKAKAGNRCAVMRSAIVKELDGAQAVLLVGERGLQVPIGKLAPGLERGDAVFWDGSQWTKRSS</sequence>